<dbReference type="InterPro" id="IPR036052">
    <property type="entry name" value="TrpB-like_PALP_sf"/>
</dbReference>
<accession>A0A7J7C2Y5</accession>
<feature type="domain" description="Potassium channel" evidence="23">
    <location>
        <begin position="74"/>
        <end position="154"/>
    </location>
</feature>
<evidence type="ECO:0000259" key="22">
    <source>
        <dbReference type="Pfam" id="PF00291"/>
    </source>
</evidence>
<evidence type="ECO:0000256" key="20">
    <source>
        <dbReference type="SAM" id="MobiDB-lite"/>
    </source>
</evidence>
<evidence type="ECO:0000256" key="16">
    <source>
        <dbReference type="ARBA" id="ARBA00023136"/>
    </source>
</evidence>
<keyword evidence="14" id="KW-0406">Ion transport</keyword>
<evidence type="ECO:0000256" key="15">
    <source>
        <dbReference type="ARBA" id="ARBA00023128"/>
    </source>
</evidence>
<dbReference type="InterPro" id="IPR050214">
    <property type="entry name" value="Cys_Synth/Cystath_Beta-Synth"/>
</dbReference>
<evidence type="ECO:0000259" key="23">
    <source>
        <dbReference type="Pfam" id="PF07885"/>
    </source>
</evidence>
<dbReference type="FunFam" id="3.40.50.1100:FF:000049">
    <property type="entry name" value="Cysteine synthase, putative"/>
    <property type="match status" value="1"/>
</dbReference>
<dbReference type="SUPFAM" id="SSF81324">
    <property type="entry name" value="Voltage-gated potassium channels"/>
    <property type="match status" value="2"/>
</dbReference>
<dbReference type="AlphaFoldDB" id="A0A7J7C2Y5"/>
<feature type="transmembrane region" description="Helical" evidence="21">
    <location>
        <begin position="71"/>
        <end position="89"/>
    </location>
</feature>
<evidence type="ECO:0000256" key="1">
    <source>
        <dbReference type="ARBA" id="ARBA00001933"/>
    </source>
</evidence>
<evidence type="ECO:0000313" key="24">
    <source>
        <dbReference type="EMBL" id="KAF5728461.1"/>
    </source>
</evidence>
<dbReference type="Gene3D" id="1.10.287.70">
    <property type="match status" value="2"/>
</dbReference>
<keyword evidence="12" id="KW-0663">Pyridoxal phosphate</keyword>
<evidence type="ECO:0000256" key="5">
    <source>
        <dbReference type="ARBA" id="ARBA00010159"/>
    </source>
</evidence>
<feature type="transmembrane region" description="Helical" evidence="21">
    <location>
        <begin position="190"/>
        <end position="209"/>
    </location>
</feature>
<dbReference type="InterPro" id="IPR003280">
    <property type="entry name" value="2pore_dom_K_chnl"/>
</dbReference>
<feature type="region of interest" description="Disordered" evidence="20">
    <location>
        <begin position="548"/>
        <end position="582"/>
    </location>
</feature>
<dbReference type="GO" id="GO:0006535">
    <property type="term" value="P:cysteine biosynthetic process from serine"/>
    <property type="evidence" value="ECO:0007669"/>
    <property type="project" value="InterPro"/>
</dbReference>
<protein>
    <recommendedName>
        <fullName evidence="6">cysteine synthase</fullName>
        <ecNumber evidence="6">2.5.1.47</ecNumber>
    </recommendedName>
    <alternativeName>
        <fullName evidence="19">Cysteine synthase-like protein</fullName>
    </alternativeName>
</protein>
<dbReference type="InterPro" id="IPR013099">
    <property type="entry name" value="K_chnl_dom"/>
</dbReference>
<feature type="domain" description="Tryptophan synthase beta chain-like PALP" evidence="22">
    <location>
        <begin position="418"/>
        <end position="760"/>
    </location>
</feature>
<dbReference type="EMBL" id="JAAARO010000021">
    <property type="protein sequence ID" value="KAF5728461.1"/>
    <property type="molecule type" value="Genomic_DNA"/>
</dbReference>
<dbReference type="FunFam" id="3.40.50.1100:FF:000096">
    <property type="entry name" value="Related to cysteine synthase"/>
    <property type="match status" value="1"/>
</dbReference>
<dbReference type="SUPFAM" id="SSF47473">
    <property type="entry name" value="EF-hand"/>
    <property type="match status" value="1"/>
</dbReference>
<keyword evidence="8" id="KW-0808">Transferase</keyword>
<dbReference type="EC" id="2.5.1.47" evidence="6"/>
<evidence type="ECO:0000256" key="7">
    <source>
        <dbReference type="ARBA" id="ARBA00022448"/>
    </source>
</evidence>
<feature type="region of interest" description="Disordered" evidence="20">
    <location>
        <begin position="31"/>
        <end position="58"/>
    </location>
</feature>
<dbReference type="InterPro" id="IPR011992">
    <property type="entry name" value="EF-hand-dom_pair"/>
</dbReference>
<keyword evidence="17" id="KW-0407">Ion channel</keyword>
<evidence type="ECO:0000256" key="2">
    <source>
        <dbReference type="ARBA" id="ARBA00004141"/>
    </source>
</evidence>
<feature type="transmembrane region" description="Helical" evidence="21">
    <location>
        <begin position="101"/>
        <end position="120"/>
    </location>
</feature>
<comment type="cofactor">
    <cofactor evidence="1">
        <name>pyridoxal 5'-phosphate</name>
        <dbReference type="ChEBI" id="CHEBI:597326"/>
    </cofactor>
</comment>
<dbReference type="InParanoid" id="A0A7J7C2Y5"/>
<evidence type="ECO:0000256" key="4">
    <source>
        <dbReference type="ARBA" id="ARBA00007103"/>
    </source>
</evidence>
<dbReference type="InterPro" id="IPR001216">
    <property type="entry name" value="P-phosphate_BS"/>
</dbReference>
<keyword evidence="13 21" id="KW-1133">Transmembrane helix</keyword>
<keyword evidence="16 21" id="KW-0472">Membrane</keyword>
<feature type="compositionally biased region" description="Basic and acidic residues" evidence="20">
    <location>
        <begin position="548"/>
        <end position="578"/>
    </location>
</feature>
<evidence type="ECO:0000256" key="13">
    <source>
        <dbReference type="ARBA" id="ARBA00022989"/>
    </source>
</evidence>
<keyword evidence="10" id="KW-1000">Mitochondrion outer membrane</keyword>
<keyword evidence="11" id="KW-0106">Calcium</keyword>
<evidence type="ECO:0000256" key="14">
    <source>
        <dbReference type="ARBA" id="ARBA00023065"/>
    </source>
</evidence>
<comment type="subcellular location">
    <subcellularLocation>
        <location evidence="2">Membrane</location>
        <topology evidence="2">Multi-pass membrane protein</topology>
    </subcellularLocation>
    <subcellularLocation>
        <location evidence="3">Mitochondrion outer membrane</location>
        <topology evidence="3">Single-pass membrane protein</topology>
    </subcellularLocation>
</comment>
<dbReference type="Gene3D" id="3.40.50.1100">
    <property type="match status" value="2"/>
</dbReference>
<feature type="transmembrane region" description="Helical" evidence="21">
    <location>
        <begin position="126"/>
        <end position="146"/>
    </location>
</feature>
<evidence type="ECO:0000256" key="6">
    <source>
        <dbReference type="ARBA" id="ARBA00012681"/>
    </source>
</evidence>
<evidence type="ECO:0000256" key="11">
    <source>
        <dbReference type="ARBA" id="ARBA00022837"/>
    </source>
</evidence>
<dbReference type="GO" id="GO:0005741">
    <property type="term" value="C:mitochondrial outer membrane"/>
    <property type="evidence" value="ECO:0007669"/>
    <property type="project" value="UniProtKB-SubCell"/>
</dbReference>
<dbReference type="PRINTS" id="PR01333">
    <property type="entry name" value="2POREKCHANEL"/>
</dbReference>
<name>A0A7J7C2Y5_TRIWF</name>
<evidence type="ECO:0000313" key="25">
    <source>
        <dbReference type="Proteomes" id="UP000593562"/>
    </source>
</evidence>
<evidence type="ECO:0000256" key="9">
    <source>
        <dbReference type="ARBA" id="ARBA00022692"/>
    </source>
</evidence>
<evidence type="ECO:0000256" key="21">
    <source>
        <dbReference type="SAM" id="Phobius"/>
    </source>
</evidence>
<feature type="domain" description="Potassium channel" evidence="23">
    <location>
        <begin position="195"/>
        <end position="268"/>
    </location>
</feature>
<dbReference type="Proteomes" id="UP000593562">
    <property type="component" value="Unassembled WGS sequence"/>
</dbReference>
<dbReference type="Pfam" id="PF00291">
    <property type="entry name" value="PALP"/>
    <property type="match status" value="1"/>
</dbReference>
<organism evidence="24 25">
    <name type="scientific">Tripterygium wilfordii</name>
    <name type="common">Thunder God vine</name>
    <dbReference type="NCBI Taxonomy" id="458696"/>
    <lineage>
        <taxon>Eukaryota</taxon>
        <taxon>Viridiplantae</taxon>
        <taxon>Streptophyta</taxon>
        <taxon>Embryophyta</taxon>
        <taxon>Tracheophyta</taxon>
        <taxon>Spermatophyta</taxon>
        <taxon>Magnoliopsida</taxon>
        <taxon>eudicotyledons</taxon>
        <taxon>Gunneridae</taxon>
        <taxon>Pentapetalae</taxon>
        <taxon>rosids</taxon>
        <taxon>fabids</taxon>
        <taxon>Celastrales</taxon>
        <taxon>Celastraceae</taxon>
        <taxon>Tripterygium</taxon>
    </lineage>
</organism>
<keyword evidence="9 21" id="KW-0812">Transmembrane</keyword>
<dbReference type="GO" id="GO:0004124">
    <property type="term" value="F:cysteine synthase activity"/>
    <property type="evidence" value="ECO:0007669"/>
    <property type="project" value="UniProtKB-EC"/>
</dbReference>
<dbReference type="SUPFAM" id="SSF53686">
    <property type="entry name" value="Tryptophan synthase beta subunit-like PLP-dependent enzymes"/>
    <property type="match status" value="1"/>
</dbReference>
<feature type="transmembrane region" description="Helical" evidence="21">
    <location>
        <begin position="243"/>
        <end position="263"/>
    </location>
</feature>
<dbReference type="InterPro" id="IPR001926">
    <property type="entry name" value="TrpB-like_PALP"/>
</dbReference>
<comment type="catalytic activity">
    <reaction evidence="18">
        <text>O-acetyl-L-serine + hydrogen sulfide = L-cysteine + acetate</text>
        <dbReference type="Rhea" id="RHEA:14829"/>
        <dbReference type="ChEBI" id="CHEBI:29919"/>
        <dbReference type="ChEBI" id="CHEBI:30089"/>
        <dbReference type="ChEBI" id="CHEBI:35235"/>
        <dbReference type="ChEBI" id="CHEBI:58340"/>
        <dbReference type="EC" id="2.5.1.47"/>
    </reaction>
</comment>
<evidence type="ECO:0000256" key="10">
    <source>
        <dbReference type="ARBA" id="ARBA00022787"/>
    </source>
</evidence>
<evidence type="ECO:0000256" key="8">
    <source>
        <dbReference type="ARBA" id="ARBA00022679"/>
    </source>
</evidence>
<feature type="transmembrane region" description="Helical" evidence="21">
    <location>
        <begin position="373"/>
        <end position="392"/>
    </location>
</feature>
<keyword evidence="7" id="KW-0813">Transport</keyword>
<dbReference type="Pfam" id="PF07885">
    <property type="entry name" value="Ion_trans_2"/>
    <property type="match status" value="2"/>
</dbReference>
<sequence>MANNGVNQPLLYGLVDSTANTGNIVVPKRRRFRHSRSAPEADLVSPDNNGKGSIPRSESTLRKVHPNLKLAALYFAVYLAIGTICFYFVRNEITGMKTDGLLDAVYFTIVTMTTVGYGDLVPDSALSKLLACAFVFSGMGIVGMLLSKGADYLVEKQEILLFKTVHKHQKVDQNEMLKEIEFSKVKYKTIVTFILMLVFIIVGTIFLVFVEGLSFVNAFYCVCSTITTLGYGDQSFSTKAGRVFAVFWILCSTICLALFYLYIAELATENRQRALAKWVLTRKMTNTDLEAADMDDDGVVRASEFIIYKLKEMGKISEEDISLVLEEFEDLDFDQSGTLSASDIVLAQMPQAERQSWRPGAAAVMAPVRSRGVVAAAISISTSIVVFSYYFLWNYQSKKKKNHLALSKKRRVGNGVVDTIGNTPLIRINSLSDATGCEILGKCEFLNPGGSVKDRVAVKIIEEALESGQLAQGGVVTEGSAGSTAISLATVAPAYGCKCHVVIPDDVAIEKSQIIEALGATVERVRPVSITHRDHYVNIARRRALEANELASKDRKPSQTNGKDTEKINDYKSEEEKQGSVFPSSCRGGFFADQFENLANFRAHYEGTGPEIWEQTGGNLDAFVAAAGTGGTVAGVSRFLQDQNPKIQSFLIDPPGSGLYNKVTRGVMYTKEEAEGRRLKNPFDTVTEGIGVNRLTQNFMMAKLDGAFRGTDMEAVEMSRFLMKNDGLFLGSSSAMNCIGAVRVAQLLGPGHTIVTILCDSGMRHLSKFHNPQYLVQFALTPKATGLEFLDIK</sequence>
<comment type="caution">
    <text evidence="24">The sequence shown here is derived from an EMBL/GenBank/DDBJ whole genome shotgun (WGS) entry which is preliminary data.</text>
</comment>
<dbReference type="PANTHER" id="PTHR10314">
    <property type="entry name" value="CYSTATHIONINE BETA-SYNTHASE"/>
    <property type="match status" value="1"/>
</dbReference>
<comment type="similarity">
    <text evidence="4">Belongs to the cysteine synthase/cystathionine beta-synthase family.</text>
</comment>
<dbReference type="FunFam" id="3.40.50.1100:FF:000077">
    <property type="entry name" value="Cysteine synthase"/>
    <property type="match status" value="1"/>
</dbReference>
<evidence type="ECO:0000256" key="18">
    <source>
        <dbReference type="ARBA" id="ARBA00047931"/>
    </source>
</evidence>
<gene>
    <name evidence="24" type="ORF">HS088_TW21G00608</name>
</gene>
<evidence type="ECO:0000256" key="19">
    <source>
        <dbReference type="ARBA" id="ARBA00078545"/>
    </source>
</evidence>
<keyword evidence="15" id="KW-0496">Mitochondrion</keyword>
<keyword evidence="25" id="KW-1185">Reference proteome</keyword>
<evidence type="ECO:0000256" key="17">
    <source>
        <dbReference type="ARBA" id="ARBA00023303"/>
    </source>
</evidence>
<evidence type="ECO:0000256" key="3">
    <source>
        <dbReference type="ARBA" id="ARBA00004572"/>
    </source>
</evidence>
<dbReference type="PROSITE" id="PS00018">
    <property type="entry name" value="EF_HAND_1"/>
    <property type="match status" value="1"/>
</dbReference>
<dbReference type="GO" id="GO:0005774">
    <property type="term" value="C:vacuolar membrane"/>
    <property type="evidence" value="ECO:0007669"/>
    <property type="project" value="UniProtKB-ARBA"/>
</dbReference>
<dbReference type="InterPro" id="IPR018247">
    <property type="entry name" value="EF_Hand_1_Ca_BS"/>
</dbReference>
<dbReference type="PROSITE" id="PS00901">
    <property type="entry name" value="CYS_SYNTHASE"/>
    <property type="match status" value="1"/>
</dbReference>
<comment type="similarity">
    <text evidence="5">Belongs to the two pore domain potassium channel (TC 1.A.1.7) family.</text>
</comment>
<proteinExistence type="inferred from homology"/>
<reference evidence="24 25" key="1">
    <citation type="journal article" date="2020" name="Nat. Commun.">
        <title>Genome of Tripterygium wilfordii and identification of cytochrome P450 involved in triptolide biosynthesis.</title>
        <authorList>
            <person name="Tu L."/>
            <person name="Su P."/>
            <person name="Zhang Z."/>
            <person name="Gao L."/>
            <person name="Wang J."/>
            <person name="Hu T."/>
            <person name="Zhou J."/>
            <person name="Zhang Y."/>
            <person name="Zhao Y."/>
            <person name="Liu Y."/>
            <person name="Song Y."/>
            <person name="Tong Y."/>
            <person name="Lu Y."/>
            <person name="Yang J."/>
            <person name="Xu C."/>
            <person name="Jia M."/>
            <person name="Peters R.J."/>
            <person name="Huang L."/>
            <person name="Gao W."/>
        </authorList>
    </citation>
    <scope>NUCLEOTIDE SEQUENCE [LARGE SCALE GENOMIC DNA]</scope>
    <source>
        <strain evidence="25">cv. XIE 37</strain>
        <tissue evidence="24">Leaf</tissue>
    </source>
</reference>
<dbReference type="GO" id="GO:0005267">
    <property type="term" value="F:potassium channel activity"/>
    <property type="evidence" value="ECO:0007669"/>
    <property type="project" value="InterPro"/>
</dbReference>
<dbReference type="CDD" id="cd01561">
    <property type="entry name" value="CBS_like"/>
    <property type="match status" value="1"/>
</dbReference>
<evidence type="ECO:0000256" key="12">
    <source>
        <dbReference type="ARBA" id="ARBA00022898"/>
    </source>
</evidence>